<feature type="compositionally biased region" description="Gly residues" evidence="1">
    <location>
        <begin position="42"/>
        <end position="73"/>
    </location>
</feature>
<organism evidence="2 3">
    <name type="scientific">Lactuca saligna</name>
    <name type="common">Willowleaf lettuce</name>
    <dbReference type="NCBI Taxonomy" id="75948"/>
    <lineage>
        <taxon>Eukaryota</taxon>
        <taxon>Viridiplantae</taxon>
        <taxon>Streptophyta</taxon>
        <taxon>Embryophyta</taxon>
        <taxon>Tracheophyta</taxon>
        <taxon>Spermatophyta</taxon>
        <taxon>Magnoliopsida</taxon>
        <taxon>eudicotyledons</taxon>
        <taxon>Gunneridae</taxon>
        <taxon>Pentapetalae</taxon>
        <taxon>asterids</taxon>
        <taxon>campanulids</taxon>
        <taxon>Asterales</taxon>
        <taxon>Asteraceae</taxon>
        <taxon>Cichorioideae</taxon>
        <taxon>Cichorieae</taxon>
        <taxon>Lactucinae</taxon>
        <taxon>Lactuca</taxon>
    </lineage>
</organism>
<name>A0AA35Z1V5_LACSI</name>
<feature type="region of interest" description="Disordered" evidence="1">
    <location>
        <begin position="1"/>
        <end position="86"/>
    </location>
</feature>
<evidence type="ECO:0000313" key="3">
    <source>
        <dbReference type="Proteomes" id="UP001177003"/>
    </source>
</evidence>
<sequence>MGHNKTSCKNPRVVPEPQPKKMDRPRLEPNLLNWLGTKRGSRAGGRAGGGRSRGGGRGSSGRGNRGGCRGSGEGVQTEYGEGTSEFSKCEPQHVVIPNVVSEKDESPDFHMDISITIDKLRKYYYTREEIMDCLGLSKAELQQIEVEELPITQVLGDEEMMNEEDGIDELGMGEVMVNDELMDGEREIPITQKLNQVRRRPIKRSKVNQVRRRKPSERITEIKLQKVVAVKNGKGMSSSNPLSIE</sequence>
<keyword evidence="3" id="KW-1185">Reference proteome</keyword>
<dbReference type="AlphaFoldDB" id="A0AA35Z1V5"/>
<evidence type="ECO:0000256" key="1">
    <source>
        <dbReference type="SAM" id="MobiDB-lite"/>
    </source>
</evidence>
<dbReference type="Proteomes" id="UP001177003">
    <property type="component" value="Chromosome 5"/>
</dbReference>
<feature type="compositionally biased region" description="Basic and acidic residues" evidence="1">
    <location>
        <begin position="18"/>
        <end position="27"/>
    </location>
</feature>
<accession>A0AA35Z1V5</accession>
<reference evidence="2" key="1">
    <citation type="submission" date="2023-04" db="EMBL/GenBank/DDBJ databases">
        <authorList>
            <person name="Vijverberg K."/>
            <person name="Xiong W."/>
            <person name="Schranz E."/>
        </authorList>
    </citation>
    <scope>NUCLEOTIDE SEQUENCE</scope>
</reference>
<dbReference type="EMBL" id="OX465081">
    <property type="protein sequence ID" value="CAI9284012.1"/>
    <property type="molecule type" value="Genomic_DNA"/>
</dbReference>
<evidence type="ECO:0000313" key="2">
    <source>
        <dbReference type="EMBL" id="CAI9284012.1"/>
    </source>
</evidence>
<gene>
    <name evidence="2" type="ORF">LSALG_LOCUS23571</name>
</gene>
<proteinExistence type="predicted"/>
<protein>
    <submittedName>
        <fullName evidence="2">Uncharacterized protein</fullName>
    </submittedName>
</protein>